<sequence>MNSTEENTMLNLGLKLGENLKKFRLQRELTQEQLADVLGVSAQAVSRWENGTTYPDITLLPTIVSYFEITLDELMGMENWRSEEQLKELLGQLEENGSKGLIYENILLLRDAVKTYPTNYELQF</sequence>
<proteinExistence type="predicted"/>
<evidence type="ECO:0000313" key="3">
    <source>
        <dbReference type="EMBL" id="EKC51481.1"/>
    </source>
</evidence>
<feature type="non-terminal residue" evidence="3">
    <location>
        <position position="124"/>
    </location>
</feature>
<dbReference type="PROSITE" id="PS50943">
    <property type="entry name" value="HTH_CROC1"/>
    <property type="match status" value="1"/>
</dbReference>
<dbReference type="InterPro" id="IPR010982">
    <property type="entry name" value="Lambda_DNA-bd_dom_sf"/>
</dbReference>
<dbReference type="InterPro" id="IPR001387">
    <property type="entry name" value="Cro/C1-type_HTH"/>
</dbReference>
<dbReference type="Gene3D" id="1.10.260.40">
    <property type="entry name" value="lambda repressor-like DNA-binding domains"/>
    <property type="match status" value="1"/>
</dbReference>
<dbReference type="EMBL" id="AJWY01011897">
    <property type="protein sequence ID" value="EKC51481.1"/>
    <property type="molecule type" value="Genomic_DNA"/>
</dbReference>
<evidence type="ECO:0000259" key="2">
    <source>
        <dbReference type="PROSITE" id="PS50943"/>
    </source>
</evidence>
<comment type="caution">
    <text evidence="3">The sequence shown here is derived from an EMBL/GenBank/DDBJ whole genome shotgun (WGS) entry which is preliminary data.</text>
</comment>
<evidence type="ECO:0000256" key="1">
    <source>
        <dbReference type="ARBA" id="ARBA00023125"/>
    </source>
</evidence>
<dbReference type="Pfam" id="PF01381">
    <property type="entry name" value="HTH_3"/>
    <property type="match status" value="1"/>
</dbReference>
<dbReference type="SMART" id="SM00530">
    <property type="entry name" value="HTH_XRE"/>
    <property type="match status" value="1"/>
</dbReference>
<dbReference type="AlphaFoldDB" id="K1SW80"/>
<dbReference type="GO" id="GO:0003677">
    <property type="term" value="F:DNA binding"/>
    <property type="evidence" value="ECO:0007669"/>
    <property type="project" value="UniProtKB-KW"/>
</dbReference>
<feature type="domain" description="HTH cro/C1-type" evidence="2">
    <location>
        <begin position="20"/>
        <end position="74"/>
    </location>
</feature>
<dbReference type="PANTHER" id="PTHR46558:SF11">
    <property type="entry name" value="HTH-TYPE TRANSCRIPTIONAL REGULATOR XRE"/>
    <property type="match status" value="1"/>
</dbReference>
<dbReference type="SUPFAM" id="SSF47413">
    <property type="entry name" value="lambda repressor-like DNA-binding domains"/>
    <property type="match status" value="1"/>
</dbReference>
<dbReference type="CDD" id="cd00093">
    <property type="entry name" value="HTH_XRE"/>
    <property type="match status" value="1"/>
</dbReference>
<gene>
    <name evidence="3" type="ORF">LEA_17375</name>
</gene>
<dbReference type="PANTHER" id="PTHR46558">
    <property type="entry name" value="TRACRIPTIONAL REGULATORY PROTEIN-RELATED-RELATED"/>
    <property type="match status" value="1"/>
</dbReference>
<reference evidence="3" key="1">
    <citation type="journal article" date="2013" name="Environ. Microbiol.">
        <title>Microbiota from the distal guts of lean and obese adolescents exhibit partial functional redundancy besides clear differences in community structure.</title>
        <authorList>
            <person name="Ferrer M."/>
            <person name="Ruiz A."/>
            <person name="Lanza F."/>
            <person name="Haange S.B."/>
            <person name="Oberbach A."/>
            <person name="Till H."/>
            <person name="Bargiela R."/>
            <person name="Campoy C."/>
            <person name="Segura M.T."/>
            <person name="Richter M."/>
            <person name="von Bergen M."/>
            <person name="Seifert J."/>
            <person name="Suarez A."/>
        </authorList>
    </citation>
    <scope>NUCLEOTIDE SEQUENCE</scope>
</reference>
<protein>
    <submittedName>
        <fullName evidence="3">Protein containing Helix-turn-helix type 3 domain protein</fullName>
    </submittedName>
</protein>
<name>K1SW80_9ZZZZ</name>
<keyword evidence="1" id="KW-0238">DNA-binding</keyword>
<accession>K1SW80</accession>
<organism evidence="3">
    <name type="scientific">human gut metagenome</name>
    <dbReference type="NCBI Taxonomy" id="408170"/>
    <lineage>
        <taxon>unclassified sequences</taxon>
        <taxon>metagenomes</taxon>
        <taxon>organismal metagenomes</taxon>
    </lineage>
</organism>